<reference evidence="6 7" key="1">
    <citation type="journal article" date="2013" name="Genome Announc.">
        <title>Draft Genome Sequence of Arthrobacter crystallopoietes Strain BAB-32, Revealing Genes for Bioremediation.</title>
        <authorList>
            <person name="Joshi M.N."/>
            <person name="Pandit A.S."/>
            <person name="Sharma A."/>
            <person name="Pandya R.V."/>
            <person name="Desai S.M."/>
            <person name="Saxena A.K."/>
            <person name="Bagatharia S.B."/>
        </authorList>
    </citation>
    <scope>NUCLEOTIDE SEQUENCE [LARGE SCALE GENOMIC DNA]</scope>
    <source>
        <strain evidence="6 7">BAB-32</strain>
    </source>
</reference>
<dbReference type="GO" id="GO:0016853">
    <property type="term" value="F:isomerase activity"/>
    <property type="evidence" value="ECO:0007669"/>
    <property type="project" value="UniProtKB-KW"/>
</dbReference>
<comment type="caution">
    <text evidence="6">The sequence shown here is derived from an EMBL/GenBank/DDBJ whole genome shotgun (WGS) entry which is preliminary data.</text>
</comment>
<comment type="similarity">
    <text evidence="3">Belongs to the hyi family.</text>
</comment>
<dbReference type="RefSeq" id="WP_005270704.1">
    <property type="nucleotide sequence ID" value="NZ_ANPE02000178.1"/>
</dbReference>
<evidence type="ECO:0000313" key="6">
    <source>
        <dbReference type="EMBL" id="EMY33423.1"/>
    </source>
</evidence>
<dbReference type="Gene3D" id="3.20.20.150">
    <property type="entry name" value="Divalent-metal-dependent TIM barrel enzymes"/>
    <property type="match status" value="1"/>
</dbReference>
<dbReference type="PANTHER" id="PTHR43489">
    <property type="entry name" value="ISOMERASE"/>
    <property type="match status" value="1"/>
</dbReference>
<sequence length="270" mass="28799">MSAQGGTVADQNAGGIRLAVCAEMVYLDLPIEERVRRIAEAGFDVELWDTRRHDIGKLTATGATFSSMTGYCAGSLIDPDSSADVLRTAAELIPTALELGAGRMVVHPSELIDGQAARPAYRATGTMWVTGLRTLEKLGELGAKHGVVFALENLNTVVDHPGIPLARAKDTLALVEAVDHPNVKLMLDLYHAQIGEGNLIELLRHALPHIGEIQVADVPGRCEPGTGEINYPAIARALADLGYRGTVGLEAWAESDSGLALKRFREAFTA</sequence>
<accession>N1V594</accession>
<dbReference type="OrthoDB" id="9786584at2"/>
<keyword evidence="7" id="KW-1185">Reference proteome</keyword>
<dbReference type="SUPFAM" id="SSF51658">
    <property type="entry name" value="Xylose isomerase-like"/>
    <property type="match status" value="1"/>
</dbReference>
<dbReference type="AlphaFoldDB" id="N1V594"/>
<feature type="active site" description="Proton donor/acceptor" evidence="4">
    <location>
        <position position="250"/>
    </location>
</feature>
<evidence type="ECO:0000256" key="1">
    <source>
        <dbReference type="ARBA" id="ARBA00023235"/>
    </source>
</evidence>
<keyword evidence="6" id="KW-0670">Pyruvate</keyword>
<evidence type="ECO:0000256" key="4">
    <source>
        <dbReference type="PIRSR" id="PIRSR006241-50"/>
    </source>
</evidence>
<organism evidence="6 7">
    <name type="scientific">Arthrobacter crystallopoietes BAB-32</name>
    <dbReference type="NCBI Taxonomy" id="1246476"/>
    <lineage>
        <taxon>Bacteria</taxon>
        <taxon>Bacillati</taxon>
        <taxon>Actinomycetota</taxon>
        <taxon>Actinomycetes</taxon>
        <taxon>Micrococcales</taxon>
        <taxon>Micrococcaceae</taxon>
        <taxon>Crystallibacter</taxon>
    </lineage>
</organism>
<dbReference type="InterPro" id="IPR026040">
    <property type="entry name" value="HyI-like"/>
</dbReference>
<dbReference type="InterPro" id="IPR050417">
    <property type="entry name" value="Sugar_Epim/Isomerase"/>
</dbReference>
<gene>
    <name evidence="6" type="ORF">D477_015042</name>
</gene>
<evidence type="ECO:0000256" key="2">
    <source>
        <dbReference type="ARBA" id="ARBA00023277"/>
    </source>
</evidence>
<evidence type="ECO:0000259" key="5">
    <source>
        <dbReference type="Pfam" id="PF01261"/>
    </source>
</evidence>
<proteinExistence type="inferred from homology"/>
<dbReference type="InterPro" id="IPR013022">
    <property type="entry name" value="Xyl_isomerase-like_TIM-brl"/>
</dbReference>
<keyword evidence="1 3" id="KW-0413">Isomerase</keyword>
<feature type="domain" description="Xylose isomerase-like TIM barrel" evidence="5">
    <location>
        <begin position="58"/>
        <end position="255"/>
    </location>
</feature>
<name>N1V594_9MICC</name>
<protein>
    <submittedName>
        <fullName evidence="6">Hydroxypyruvate isomerase</fullName>
    </submittedName>
</protein>
<dbReference type="InterPro" id="IPR036237">
    <property type="entry name" value="Xyl_isomerase-like_sf"/>
</dbReference>
<dbReference type="Pfam" id="PF01261">
    <property type="entry name" value="AP_endonuc_2"/>
    <property type="match status" value="1"/>
</dbReference>
<evidence type="ECO:0000313" key="7">
    <source>
        <dbReference type="Proteomes" id="UP000010729"/>
    </source>
</evidence>
<dbReference type="Proteomes" id="UP000010729">
    <property type="component" value="Unassembled WGS sequence"/>
</dbReference>
<keyword evidence="2" id="KW-0119">Carbohydrate metabolism</keyword>
<feature type="active site" description="Proton donor/acceptor" evidence="4">
    <location>
        <position position="152"/>
    </location>
</feature>
<evidence type="ECO:0000256" key="3">
    <source>
        <dbReference type="PIRNR" id="PIRNR006241"/>
    </source>
</evidence>
<dbReference type="PIRSF" id="PIRSF006241">
    <property type="entry name" value="HyI"/>
    <property type="match status" value="1"/>
</dbReference>
<dbReference type="EMBL" id="ANPE02000178">
    <property type="protein sequence ID" value="EMY33423.1"/>
    <property type="molecule type" value="Genomic_DNA"/>
</dbReference>